<evidence type="ECO:0000313" key="4">
    <source>
        <dbReference type="Proteomes" id="UP000250043"/>
    </source>
</evidence>
<dbReference type="InterPro" id="IPR040009">
    <property type="entry name" value="Mtf2/C5D6.12-like"/>
</dbReference>
<dbReference type="Pfam" id="PF19189">
    <property type="entry name" value="Mtf2"/>
    <property type="match status" value="1"/>
</dbReference>
<accession>A0A8E2ASP4</accession>
<keyword evidence="4" id="KW-1185">Reference proteome</keyword>
<dbReference type="PANTHER" id="PTHR39468">
    <property type="entry name" value="CHROMOSOME 7, WHOLE GENOME SHOTGUN SEQUENCE"/>
    <property type="match status" value="1"/>
</dbReference>
<sequence length="405" mass="45754">MDGRMLCTELVSHVQQCVQVGPPLPQFQSVINPVHSEGSIFDADASPWDRVFEDLDNTPVAITGAHRPGGTHGHRVGDNPRSRAPKRHTMTAREVRAFDDMFNMLFAAVSEQSSPSAGTPSLRPMTAASGVGIGRSLAAKGGKAGDLIVRLRKHTRAMRWTSQAEQTLDRKKEEMELCDSDQQLLQWAMREVFGESRRYEEASRRALELAGDNNKDQDVEQLQPPTYPYLLALLMKTFRDKYADPHLALSVFDHARHLSIPSYVFGCTTPAYNELIETRWRCFRDLRGVCEALEEMCANGVDMDTRTRTLAEMIRREVGERNLWQEESAIGSGEAMDMIVRIEKLTMRKPKRDMRGGNGPKSRSRAAVNEVWKANALQEDNTKDGWEFGNWENATMAQEQMLELR</sequence>
<dbReference type="Proteomes" id="UP000250043">
    <property type="component" value="Unassembled WGS sequence"/>
</dbReference>
<dbReference type="AlphaFoldDB" id="A0A8E2ASP4"/>
<dbReference type="GO" id="GO:0005739">
    <property type="term" value="C:mitochondrion"/>
    <property type="evidence" value="ECO:0007669"/>
    <property type="project" value="InterPro"/>
</dbReference>
<reference evidence="3 4" key="1">
    <citation type="submission" date="2016-07" db="EMBL/GenBank/DDBJ databases">
        <title>Draft genome of the white-rot fungus Obba rivulosa 3A-2.</title>
        <authorList>
            <consortium name="DOE Joint Genome Institute"/>
            <person name="Miettinen O."/>
            <person name="Riley R."/>
            <person name="Acob R."/>
            <person name="Barry K."/>
            <person name="Cullen D."/>
            <person name="De Vries R."/>
            <person name="Hainaut M."/>
            <person name="Hatakka A."/>
            <person name="Henrissat B."/>
            <person name="Hilden K."/>
            <person name="Kuo R."/>
            <person name="Labutti K."/>
            <person name="Lipzen A."/>
            <person name="Makela M.R."/>
            <person name="Sandor L."/>
            <person name="Spatafora J.W."/>
            <person name="Grigoriev I.V."/>
            <person name="Hibbett D.S."/>
        </authorList>
    </citation>
    <scope>NUCLEOTIDE SEQUENCE [LARGE SCALE GENOMIC DNA]</scope>
    <source>
        <strain evidence="3 4">3A-2</strain>
    </source>
</reference>
<evidence type="ECO:0000313" key="3">
    <source>
        <dbReference type="EMBL" id="OCH84525.1"/>
    </source>
</evidence>
<feature type="region of interest" description="Disordered" evidence="1">
    <location>
        <begin position="61"/>
        <end position="88"/>
    </location>
</feature>
<feature type="domain" description="Mtf2-like C-terminal" evidence="2">
    <location>
        <begin position="166"/>
        <end position="344"/>
    </location>
</feature>
<dbReference type="PANTHER" id="PTHR39468:SF1">
    <property type="entry name" value="MTF2-LIKE C-TERMINAL DOMAIN-CONTAINING PROTEIN"/>
    <property type="match status" value="1"/>
</dbReference>
<protein>
    <recommendedName>
        <fullName evidence="2">Mtf2-like C-terminal domain-containing protein</fullName>
    </recommendedName>
</protein>
<proteinExistence type="predicted"/>
<dbReference type="EMBL" id="KV722663">
    <property type="protein sequence ID" value="OCH84525.1"/>
    <property type="molecule type" value="Genomic_DNA"/>
</dbReference>
<evidence type="ECO:0000259" key="2">
    <source>
        <dbReference type="Pfam" id="PF19189"/>
    </source>
</evidence>
<gene>
    <name evidence="3" type="ORF">OBBRIDRAFT_799008</name>
</gene>
<name>A0A8E2ASP4_9APHY</name>
<evidence type="ECO:0000256" key="1">
    <source>
        <dbReference type="SAM" id="MobiDB-lite"/>
    </source>
</evidence>
<dbReference type="InterPro" id="IPR043837">
    <property type="entry name" value="Mtf2-like_C"/>
</dbReference>
<organism evidence="3 4">
    <name type="scientific">Obba rivulosa</name>
    <dbReference type="NCBI Taxonomy" id="1052685"/>
    <lineage>
        <taxon>Eukaryota</taxon>
        <taxon>Fungi</taxon>
        <taxon>Dikarya</taxon>
        <taxon>Basidiomycota</taxon>
        <taxon>Agaricomycotina</taxon>
        <taxon>Agaricomycetes</taxon>
        <taxon>Polyporales</taxon>
        <taxon>Gelatoporiaceae</taxon>
        <taxon>Obba</taxon>
    </lineage>
</organism>
<dbReference type="OrthoDB" id="2444174at2759"/>